<accession>A0A1P8UUP5</accession>
<proteinExistence type="predicted"/>
<dbReference type="KEGG" id="paby:Ga0080574_TMP2790"/>
<dbReference type="RefSeq" id="WP_257787894.1">
    <property type="nucleotide sequence ID" value="NZ_CP015093.1"/>
</dbReference>
<dbReference type="EMBL" id="CP015093">
    <property type="protein sequence ID" value="APZ53124.1"/>
    <property type="molecule type" value="Genomic_DNA"/>
</dbReference>
<dbReference type="Proteomes" id="UP000187059">
    <property type="component" value="Chromosome"/>
</dbReference>
<name>A0A1P8UUP5_9RHOB</name>
<organism evidence="1 2">
    <name type="scientific">Salipiger abyssi</name>
    <dbReference type="NCBI Taxonomy" id="1250539"/>
    <lineage>
        <taxon>Bacteria</taxon>
        <taxon>Pseudomonadati</taxon>
        <taxon>Pseudomonadota</taxon>
        <taxon>Alphaproteobacteria</taxon>
        <taxon>Rhodobacterales</taxon>
        <taxon>Roseobacteraceae</taxon>
        <taxon>Salipiger</taxon>
    </lineage>
</organism>
<sequence length="44" mass="5079">MWGIAFSPNPREWRLGRCDAIEDSGRIVGVWWCCGPVAICYDYE</sequence>
<gene>
    <name evidence="1" type="ORF">Ga0080574_TMP2790</name>
</gene>
<evidence type="ECO:0000313" key="2">
    <source>
        <dbReference type="Proteomes" id="UP000187059"/>
    </source>
</evidence>
<reference evidence="1 2" key="1">
    <citation type="submission" date="2016-04" db="EMBL/GenBank/DDBJ databases">
        <title>Deep-sea bacteria in the southern Pacific.</title>
        <authorList>
            <person name="Tang K."/>
        </authorList>
    </citation>
    <scope>NUCLEOTIDE SEQUENCE [LARGE SCALE GENOMIC DNA]</scope>
    <source>
        <strain evidence="1 2">JLT2014</strain>
    </source>
</reference>
<keyword evidence="2" id="KW-1185">Reference proteome</keyword>
<dbReference type="AlphaFoldDB" id="A0A1P8UUP5"/>
<evidence type="ECO:0000313" key="1">
    <source>
        <dbReference type="EMBL" id="APZ53124.1"/>
    </source>
</evidence>
<protein>
    <submittedName>
        <fullName evidence="1">Uncharacterized protein</fullName>
    </submittedName>
</protein>